<proteinExistence type="predicted"/>
<keyword evidence="2" id="KW-1185">Reference proteome</keyword>
<dbReference type="Proteomes" id="UP000789405">
    <property type="component" value="Unassembled WGS sequence"/>
</dbReference>
<feature type="non-terminal residue" evidence="1">
    <location>
        <position position="1"/>
    </location>
</feature>
<protein>
    <submittedName>
        <fullName evidence="1">16058_t:CDS:1</fullName>
    </submittedName>
</protein>
<dbReference type="OrthoDB" id="5598606at2759"/>
<name>A0A9N9H7C4_9GLOM</name>
<gene>
    <name evidence="1" type="ORF">DERYTH_LOCUS10600</name>
</gene>
<evidence type="ECO:0000313" key="1">
    <source>
        <dbReference type="EMBL" id="CAG8658903.1"/>
    </source>
</evidence>
<dbReference type="AlphaFoldDB" id="A0A9N9H7C4"/>
<organism evidence="1 2">
    <name type="scientific">Dentiscutata erythropus</name>
    <dbReference type="NCBI Taxonomy" id="1348616"/>
    <lineage>
        <taxon>Eukaryota</taxon>
        <taxon>Fungi</taxon>
        <taxon>Fungi incertae sedis</taxon>
        <taxon>Mucoromycota</taxon>
        <taxon>Glomeromycotina</taxon>
        <taxon>Glomeromycetes</taxon>
        <taxon>Diversisporales</taxon>
        <taxon>Gigasporaceae</taxon>
        <taxon>Dentiscutata</taxon>
    </lineage>
</organism>
<dbReference type="EMBL" id="CAJVPY010006233">
    <property type="protein sequence ID" value="CAG8658903.1"/>
    <property type="molecule type" value="Genomic_DNA"/>
</dbReference>
<sequence length="55" mass="6443">YSPQTIVKFTKIFHKLVINTLTNNDETIGGNRVIVEIDESKFKKDKDFWVVEGTW</sequence>
<evidence type="ECO:0000313" key="2">
    <source>
        <dbReference type="Proteomes" id="UP000789405"/>
    </source>
</evidence>
<reference evidence="1" key="1">
    <citation type="submission" date="2021-06" db="EMBL/GenBank/DDBJ databases">
        <authorList>
            <person name="Kallberg Y."/>
            <person name="Tangrot J."/>
            <person name="Rosling A."/>
        </authorList>
    </citation>
    <scope>NUCLEOTIDE SEQUENCE</scope>
    <source>
        <strain evidence="1">MA453B</strain>
    </source>
</reference>
<accession>A0A9N9H7C4</accession>
<comment type="caution">
    <text evidence="1">The sequence shown here is derived from an EMBL/GenBank/DDBJ whole genome shotgun (WGS) entry which is preliminary data.</text>
</comment>